<dbReference type="GeneID" id="19192180"/>
<accession>W9WNJ1</accession>
<keyword evidence="2" id="KW-1185">Reference proteome</keyword>
<dbReference type="AlphaFoldDB" id="W9WNJ1"/>
<protein>
    <submittedName>
        <fullName evidence="1">Uncharacterized protein</fullName>
    </submittedName>
</protein>
<evidence type="ECO:0000313" key="1">
    <source>
        <dbReference type="EMBL" id="EXJ69438.1"/>
    </source>
</evidence>
<dbReference type="OrthoDB" id="10611587at2759"/>
<proteinExistence type="predicted"/>
<dbReference type="HOGENOM" id="CLU_2158120_0_0_1"/>
<dbReference type="Proteomes" id="UP000019471">
    <property type="component" value="Unassembled WGS sequence"/>
</dbReference>
<comment type="caution">
    <text evidence="1">The sequence shown here is derived from an EMBL/GenBank/DDBJ whole genome shotgun (WGS) entry which is preliminary data.</text>
</comment>
<gene>
    <name evidence="1" type="ORF">A1O5_07474</name>
</gene>
<sequence>MLNALRRSPICLEPNFSIAFSHLLSRIAIGGSLPLRPSQIGFVAQLHEKPATDDQKKAKKRMTEEAAGAIRGLSVAQCGCVMWTPTRLRDLSHDQLKNDGKQHMLQEIAYH</sequence>
<reference evidence="1 2" key="1">
    <citation type="submission" date="2013-03" db="EMBL/GenBank/DDBJ databases">
        <title>The Genome Sequence of Cladophialophora psammophila CBS 110553.</title>
        <authorList>
            <consortium name="The Broad Institute Genomics Platform"/>
            <person name="Cuomo C."/>
            <person name="de Hoog S."/>
            <person name="Gorbushina A."/>
            <person name="Walker B."/>
            <person name="Young S.K."/>
            <person name="Zeng Q."/>
            <person name="Gargeya S."/>
            <person name="Fitzgerald M."/>
            <person name="Haas B."/>
            <person name="Abouelleil A."/>
            <person name="Allen A.W."/>
            <person name="Alvarado L."/>
            <person name="Arachchi H.M."/>
            <person name="Berlin A.M."/>
            <person name="Chapman S.B."/>
            <person name="Gainer-Dewar J."/>
            <person name="Goldberg J."/>
            <person name="Griggs A."/>
            <person name="Gujja S."/>
            <person name="Hansen M."/>
            <person name="Howarth C."/>
            <person name="Imamovic A."/>
            <person name="Ireland A."/>
            <person name="Larimer J."/>
            <person name="McCowan C."/>
            <person name="Murphy C."/>
            <person name="Pearson M."/>
            <person name="Poon T.W."/>
            <person name="Priest M."/>
            <person name="Roberts A."/>
            <person name="Saif S."/>
            <person name="Shea T."/>
            <person name="Sisk P."/>
            <person name="Sykes S."/>
            <person name="Wortman J."/>
            <person name="Nusbaum C."/>
            <person name="Birren B."/>
        </authorList>
    </citation>
    <scope>NUCLEOTIDE SEQUENCE [LARGE SCALE GENOMIC DNA]</scope>
    <source>
        <strain evidence="1 2">CBS 110553</strain>
    </source>
</reference>
<dbReference type="EMBL" id="AMGX01000011">
    <property type="protein sequence ID" value="EXJ69438.1"/>
    <property type="molecule type" value="Genomic_DNA"/>
</dbReference>
<organism evidence="1 2">
    <name type="scientific">Cladophialophora psammophila CBS 110553</name>
    <dbReference type="NCBI Taxonomy" id="1182543"/>
    <lineage>
        <taxon>Eukaryota</taxon>
        <taxon>Fungi</taxon>
        <taxon>Dikarya</taxon>
        <taxon>Ascomycota</taxon>
        <taxon>Pezizomycotina</taxon>
        <taxon>Eurotiomycetes</taxon>
        <taxon>Chaetothyriomycetidae</taxon>
        <taxon>Chaetothyriales</taxon>
        <taxon>Herpotrichiellaceae</taxon>
        <taxon>Cladophialophora</taxon>
    </lineage>
</organism>
<name>W9WNJ1_9EURO</name>
<evidence type="ECO:0000313" key="2">
    <source>
        <dbReference type="Proteomes" id="UP000019471"/>
    </source>
</evidence>
<dbReference type="RefSeq" id="XP_007746253.1">
    <property type="nucleotide sequence ID" value="XM_007748063.1"/>
</dbReference>